<keyword evidence="8" id="KW-1185">Reference proteome</keyword>
<dbReference type="Pfam" id="PF03865">
    <property type="entry name" value="ShlB"/>
    <property type="match status" value="1"/>
</dbReference>
<keyword evidence="2" id="KW-0812">Transmembrane</keyword>
<dbReference type="Gene3D" id="2.40.160.50">
    <property type="entry name" value="membrane protein fhac: a member of the omp85/tpsb transporter family"/>
    <property type="match status" value="1"/>
</dbReference>
<evidence type="ECO:0000259" key="6">
    <source>
        <dbReference type="Pfam" id="PF08479"/>
    </source>
</evidence>
<dbReference type="InterPro" id="IPR051544">
    <property type="entry name" value="TPS_OM_transporter"/>
</dbReference>
<dbReference type="PANTHER" id="PTHR34597:SF3">
    <property type="entry name" value="OUTER MEMBRANE TRANSPORTER CDIB"/>
    <property type="match status" value="1"/>
</dbReference>
<dbReference type="EMBL" id="JAMFMB010000003">
    <property type="protein sequence ID" value="MCL6282724.1"/>
    <property type="molecule type" value="Genomic_DNA"/>
</dbReference>
<feature type="region of interest" description="Disordered" evidence="4">
    <location>
        <begin position="27"/>
        <end position="54"/>
    </location>
</feature>
<keyword evidence="3" id="KW-0998">Cell outer membrane</keyword>
<proteinExistence type="predicted"/>
<dbReference type="Pfam" id="PF08479">
    <property type="entry name" value="POTRA_2"/>
    <property type="match status" value="1"/>
</dbReference>
<evidence type="ECO:0000259" key="5">
    <source>
        <dbReference type="Pfam" id="PF03865"/>
    </source>
</evidence>
<accession>A0ABT0Q1B3</accession>
<reference evidence="7" key="1">
    <citation type="submission" date="2022-05" db="EMBL/GenBank/DDBJ databases">
        <authorList>
            <person name="Park J.-S."/>
        </authorList>
    </citation>
    <scope>NUCLEOTIDE SEQUENCE</scope>
    <source>
        <strain evidence="7">2012CJ41-6</strain>
    </source>
</reference>
<name>A0ABT0Q1B3_9RHOB</name>
<dbReference type="Gene3D" id="3.10.20.310">
    <property type="entry name" value="membrane protein fhac"/>
    <property type="match status" value="1"/>
</dbReference>
<evidence type="ECO:0000256" key="1">
    <source>
        <dbReference type="ARBA" id="ARBA00022452"/>
    </source>
</evidence>
<feature type="domain" description="Haemolysin activator HlyB C-terminal" evidence="5">
    <location>
        <begin position="204"/>
        <end position="474"/>
    </location>
</feature>
<dbReference type="RefSeq" id="WP_249707092.1">
    <property type="nucleotide sequence ID" value="NZ_JAMFMB010000003.1"/>
</dbReference>
<evidence type="ECO:0000256" key="4">
    <source>
        <dbReference type="SAM" id="MobiDB-lite"/>
    </source>
</evidence>
<dbReference type="Proteomes" id="UP001203880">
    <property type="component" value="Unassembled WGS sequence"/>
</dbReference>
<comment type="caution">
    <text evidence="7">The sequence shown here is derived from an EMBL/GenBank/DDBJ whole genome shotgun (WGS) entry which is preliminary data.</text>
</comment>
<gene>
    <name evidence="7" type="ORF">M3P21_04200</name>
</gene>
<evidence type="ECO:0000256" key="2">
    <source>
        <dbReference type="ARBA" id="ARBA00022692"/>
    </source>
</evidence>
<organism evidence="7 8">
    <name type="scientific">Ruegeria spongiae</name>
    <dbReference type="NCBI Taxonomy" id="2942209"/>
    <lineage>
        <taxon>Bacteria</taxon>
        <taxon>Pseudomonadati</taxon>
        <taxon>Pseudomonadota</taxon>
        <taxon>Alphaproteobacteria</taxon>
        <taxon>Rhodobacterales</taxon>
        <taxon>Roseobacteraceae</taxon>
        <taxon>Ruegeria</taxon>
    </lineage>
</organism>
<evidence type="ECO:0000313" key="7">
    <source>
        <dbReference type="EMBL" id="MCL6282724.1"/>
    </source>
</evidence>
<sequence length="560" mass="59943">MATSLTAMMLSDAPVLAQSASNLAPSTFQPEALRPSSGPVTVARDPGASAPPGSENLFVTVGDVELQGALPQMAQANAAFRQSLIGQQVAVARIFSAVRRLESEYAEAGYVLARVVLPQQTLRDGGTLRIVVVDGFIESIDSARVPEPVRNRIVSLTNPLIGKRGIRLRDIERALLLAGDTYGVRLSSALKAGQADGGTVLVLDGEYKRLTGSYGFDNLLENNLGTVNLNAGLELNSALGLGETFYGRIGGAVQDFFSSDPRYRIFALGAVVPIGTEGMTFNIEGTASRANPDLDFAPTTSEFDRLSFRLYYPWIRSRQLNLTSQLILDRTNDKQNFTDEFGGGPIYNDKLSVLRATLDGSWRFENGAALQGGAVLSRGLDAFGARTASVDVPLSAQGASPEFTKLVVNARYDMGFNTNWVLGLSGRAQTSFGDPLVTSEQMSVAGTGEMSSFDAGTLQGDDGYVLRAEIGRQNRTTVGGFPLLVKPYLFGAYSQLGLEEPTFLEQSTTKASAYGVGVEILTLEDSSFSSGTLRLEFGRGERDDNGPEGNRFGIVASRRF</sequence>
<evidence type="ECO:0000313" key="8">
    <source>
        <dbReference type="Proteomes" id="UP001203880"/>
    </source>
</evidence>
<evidence type="ECO:0000256" key="3">
    <source>
        <dbReference type="ARBA" id="ARBA00023237"/>
    </source>
</evidence>
<protein>
    <submittedName>
        <fullName evidence="7">ShlB/FhaC/HecB family hemolysin secretion/activation protein</fullName>
    </submittedName>
</protein>
<feature type="domain" description="Polypeptide-transport-associated ShlB-type" evidence="6">
    <location>
        <begin position="63"/>
        <end position="135"/>
    </location>
</feature>
<keyword evidence="1" id="KW-0472">Membrane</keyword>
<dbReference type="InterPro" id="IPR013686">
    <property type="entry name" value="Polypept-transport_assoc_ShlB"/>
</dbReference>
<dbReference type="InterPro" id="IPR005565">
    <property type="entry name" value="Hemolysn_activator_HlyB_C"/>
</dbReference>
<dbReference type="PANTHER" id="PTHR34597">
    <property type="entry name" value="SLR1661 PROTEIN"/>
    <property type="match status" value="1"/>
</dbReference>
<keyword evidence="1" id="KW-1134">Transmembrane beta strand</keyword>